<reference evidence="1" key="1">
    <citation type="submission" date="2020-03" db="EMBL/GenBank/DDBJ databases">
        <authorList>
            <person name="Weist P."/>
        </authorList>
    </citation>
    <scope>NUCLEOTIDE SEQUENCE</scope>
</reference>
<evidence type="ECO:0000313" key="2">
    <source>
        <dbReference type="Proteomes" id="UP001153269"/>
    </source>
</evidence>
<gene>
    <name evidence="1" type="ORF">PLEPLA_LOCUS43741</name>
</gene>
<dbReference type="Proteomes" id="UP001153269">
    <property type="component" value="Unassembled WGS sequence"/>
</dbReference>
<dbReference type="EMBL" id="CADEAL010004279">
    <property type="protein sequence ID" value="CAB1455960.1"/>
    <property type="molecule type" value="Genomic_DNA"/>
</dbReference>
<sequence length="169" mass="17329">MNPTTGVTSGNLMLVVAGVGGGTSIVVEGVEEGTQHAAPGSASAKDEGAGESRPESLWRAFSHLVLELCHCSVKSSVWKDAAAAPAQAPTAPTAGLRWGTGALAARLTGGEGGGALKTAKVWFTGYSYVHVETMGNNLGVGAVSFHWFGGSGLRWKCLLPSSSSSIWWE</sequence>
<organism evidence="1 2">
    <name type="scientific">Pleuronectes platessa</name>
    <name type="common">European plaice</name>
    <dbReference type="NCBI Taxonomy" id="8262"/>
    <lineage>
        <taxon>Eukaryota</taxon>
        <taxon>Metazoa</taxon>
        <taxon>Chordata</taxon>
        <taxon>Craniata</taxon>
        <taxon>Vertebrata</taxon>
        <taxon>Euteleostomi</taxon>
        <taxon>Actinopterygii</taxon>
        <taxon>Neopterygii</taxon>
        <taxon>Teleostei</taxon>
        <taxon>Neoteleostei</taxon>
        <taxon>Acanthomorphata</taxon>
        <taxon>Carangaria</taxon>
        <taxon>Pleuronectiformes</taxon>
        <taxon>Pleuronectoidei</taxon>
        <taxon>Pleuronectidae</taxon>
        <taxon>Pleuronectes</taxon>
    </lineage>
</organism>
<evidence type="ECO:0000313" key="1">
    <source>
        <dbReference type="EMBL" id="CAB1455960.1"/>
    </source>
</evidence>
<proteinExistence type="predicted"/>
<dbReference type="AlphaFoldDB" id="A0A9N7VUK9"/>
<protein>
    <submittedName>
        <fullName evidence="1">Uncharacterized protein</fullName>
    </submittedName>
</protein>
<comment type="caution">
    <text evidence="1">The sequence shown here is derived from an EMBL/GenBank/DDBJ whole genome shotgun (WGS) entry which is preliminary data.</text>
</comment>
<name>A0A9N7VUK9_PLEPL</name>
<accession>A0A9N7VUK9</accession>
<keyword evidence="2" id="KW-1185">Reference proteome</keyword>